<dbReference type="Pfam" id="PF12933">
    <property type="entry name" value="FTO_NTD"/>
    <property type="match status" value="2"/>
</dbReference>
<comment type="similarity">
    <text evidence="4">Belongs to the fto family.</text>
</comment>
<evidence type="ECO:0000256" key="19">
    <source>
        <dbReference type="ARBA" id="ARBA00047457"/>
    </source>
</evidence>
<evidence type="ECO:0000256" key="12">
    <source>
        <dbReference type="ARBA" id="ARBA00023242"/>
    </source>
</evidence>
<evidence type="ECO:0000256" key="7">
    <source>
        <dbReference type="ARBA" id="ARBA00022490"/>
    </source>
</evidence>
<comment type="catalytic activity">
    <reaction evidence="22">
        <text>N(6)-methyladenosine in U6 snRNA + 2-oxoglutarate + O2 = adenosine in U6 snRNA + formaldehyde + succinate + CO2</text>
        <dbReference type="Rhea" id="RHEA:57900"/>
        <dbReference type="Rhea" id="RHEA-COMP:13573"/>
        <dbReference type="Rhea" id="RHEA-COMP:13574"/>
        <dbReference type="ChEBI" id="CHEBI:15379"/>
        <dbReference type="ChEBI" id="CHEBI:16526"/>
        <dbReference type="ChEBI" id="CHEBI:16810"/>
        <dbReference type="ChEBI" id="CHEBI:16842"/>
        <dbReference type="ChEBI" id="CHEBI:30031"/>
        <dbReference type="ChEBI" id="CHEBI:74411"/>
        <dbReference type="ChEBI" id="CHEBI:74449"/>
    </reaction>
</comment>
<reference evidence="25" key="1">
    <citation type="thesis" date="2020" institute="ProQuest LLC" country="789 East Eisenhower Parkway, Ann Arbor, MI, USA">
        <title>Comparative Genomics and Chromosome Evolution.</title>
        <authorList>
            <person name="Mudd A.B."/>
        </authorList>
    </citation>
    <scope>NUCLEOTIDE SEQUENCE</scope>
    <source>
        <strain evidence="25">Female2</strain>
        <tissue evidence="25">Blood</tissue>
    </source>
</reference>
<dbReference type="SMART" id="SM01223">
    <property type="entry name" value="FTO_NTD"/>
    <property type="match status" value="1"/>
</dbReference>
<organism evidence="25 26">
    <name type="scientific">Hymenochirus boettgeri</name>
    <name type="common">Congo dwarf clawed frog</name>
    <dbReference type="NCBI Taxonomy" id="247094"/>
    <lineage>
        <taxon>Eukaryota</taxon>
        <taxon>Metazoa</taxon>
        <taxon>Chordata</taxon>
        <taxon>Craniata</taxon>
        <taxon>Vertebrata</taxon>
        <taxon>Euteleostomi</taxon>
        <taxon>Amphibia</taxon>
        <taxon>Batrachia</taxon>
        <taxon>Anura</taxon>
        <taxon>Pipoidea</taxon>
        <taxon>Pipidae</taxon>
        <taxon>Pipinae</taxon>
        <taxon>Hymenochirus</taxon>
    </lineage>
</organism>
<dbReference type="Gene3D" id="2.60.120.590">
    <property type="entry name" value="Alpha-ketoglutarate-dependent dioxygenase AlkB-like"/>
    <property type="match status" value="3"/>
</dbReference>
<comment type="catalytic activity">
    <reaction evidence="23">
        <text>a 5'-end (N(7)-methyl 5'-triphosphoguanosine)-(N(6),2'-O-dimethyladenosine) in mRNA + 2-oxoglutarate + O2 = a 5'-end (N(7)-methyl 5'-triphosphoguanosine)-(2'-O-methyladenosine) in mRNA + formaldehyde + succinate + CO2</text>
        <dbReference type="Rhea" id="RHEA:57896"/>
        <dbReference type="Rhea" id="RHEA-COMP:11518"/>
        <dbReference type="Rhea" id="RHEA-COMP:11519"/>
        <dbReference type="ChEBI" id="CHEBI:15379"/>
        <dbReference type="ChEBI" id="CHEBI:16526"/>
        <dbReference type="ChEBI" id="CHEBI:16810"/>
        <dbReference type="ChEBI" id="CHEBI:16842"/>
        <dbReference type="ChEBI" id="CHEBI:30031"/>
        <dbReference type="ChEBI" id="CHEBI:85958"/>
        <dbReference type="ChEBI" id="CHEBI:85959"/>
    </reaction>
</comment>
<evidence type="ECO:0000256" key="11">
    <source>
        <dbReference type="ARBA" id="ARBA00023004"/>
    </source>
</evidence>
<evidence type="ECO:0000256" key="14">
    <source>
        <dbReference type="ARBA" id="ARBA00030546"/>
    </source>
</evidence>
<evidence type="ECO:0000256" key="15">
    <source>
        <dbReference type="ARBA" id="ARBA00030557"/>
    </source>
</evidence>
<dbReference type="InterPro" id="IPR024367">
    <property type="entry name" value="FTO_cat_dom"/>
</dbReference>
<dbReference type="GO" id="GO:0008198">
    <property type="term" value="F:ferrous iron binding"/>
    <property type="evidence" value="ECO:0007669"/>
    <property type="project" value="TreeGrafter"/>
</dbReference>
<evidence type="ECO:0000256" key="21">
    <source>
        <dbReference type="ARBA" id="ARBA00048582"/>
    </source>
</evidence>
<comment type="cofactor">
    <cofactor evidence="1">
        <name>Fe(2+)</name>
        <dbReference type="ChEBI" id="CHEBI:29033"/>
    </cofactor>
</comment>
<dbReference type="Pfam" id="PF12934">
    <property type="entry name" value="FTO_CTD"/>
    <property type="match status" value="1"/>
</dbReference>
<evidence type="ECO:0000256" key="5">
    <source>
        <dbReference type="ARBA" id="ARBA00012931"/>
    </source>
</evidence>
<keyword evidence="11" id="KW-0408">Iron</keyword>
<evidence type="ECO:0000256" key="3">
    <source>
        <dbReference type="ARBA" id="ARBA00004496"/>
    </source>
</evidence>
<dbReference type="GO" id="GO:0005737">
    <property type="term" value="C:cytoplasm"/>
    <property type="evidence" value="ECO:0007669"/>
    <property type="project" value="UniProtKB-SubCell"/>
</dbReference>
<evidence type="ECO:0000256" key="16">
    <source>
        <dbReference type="ARBA" id="ARBA00032169"/>
    </source>
</evidence>
<dbReference type="Gene3D" id="1.20.58.1470">
    <property type="entry name" value="FTO C-terminal domain"/>
    <property type="match status" value="1"/>
</dbReference>
<evidence type="ECO:0000256" key="6">
    <source>
        <dbReference type="ARBA" id="ARBA00013477"/>
    </source>
</evidence>
<evidence type="ECO:0000256" key="4">
    <source>
        <dbReference type="ARBA" id="ARBA00006264"/>
    </source>
</evidence>
<dbReference type="GO" id="GO:0035516">
    <property type="term" value="F:broad specificity oxidative DNA demethylase activity"/>
    <property type="evidence" value="ECO:0007669"/>
    <property type="project" value="InterPro"/>
</dbReference>
<dbReference type="GO" id="GO:0016607">
    <property type="term" value="C:nuclear speck"/>
    <property type="evidence" value="ECO:0007669"/>
    <property type="project" value="UniProtKB-SubCell"/>
</dbReference>
<dbReference type="PANTHER" id="PTHR31291:SF2">
    <property type="entry name" value="ALPHA-KETOGLUTARATE-DEPENDENT DIOXYGENASE FTO"/>
    <property type="match status" value="1"/>
</dbReference>
<dbReference type="OrthoDB" id="46257at2759"/>
<evidence type="ECO:0000256" key="20">
    <source>
        <dbReference type="ARBA" id="ARBA00048158"/>
    </source>
</evidence>
<dbReference type="GO" id="GO:0040014">
    <property type="term" value="P:regulation of multicellular organism growth"/>
    <property type="evidence" value="ECO:0007669"/>
    <property type="project" value="InterPro"/>
</dbReference>
<evidence type="ECO:0000313" key="26">
    <source>
        <dbReference type="Proteomes" id="UP000812440"/>
    </source>
</evidence>
<comment type="catalytic activity">
    <reaction evidence="21">
        <text>a 5'-end (N(7)-methyl 5'-triphosphoguanosine)-(N(6),2'-O-dimethyladenosine) in U6 snRNA + 2-oxoglutarate + O2 = a 5'-end (N(7)-methyl 5'-triphosphoguanosine)-(2'-O-methyladenosine) in U6 snRNA + formaldehyde + succinate + CO2</text>
        <dbReference type="Rhea" id="RHEA:57904"/>
        <dbReference type="Rhea" id="RHEA-COMP:15030"/>
        <dbReference type="Rhea" id="RHEA-COMP:15031"/>
        <dbReference type="ChEBI" id="CHEBI:15379"/>
        <dbReference type="ChEBI" id="CHEBI:16526"/>
        <dbReference type="ChEBI" id="CHEBI:16810"/>
        <dbReference type="ChEBI" id="CHEBI:16842"/>
        <dbReference type="ChEBI" id="CHEBI:30031"/>
        <dbReference type="ChEBI" id="CHEBI:85958"/>
        <dbReference type="ChEBI" id="CHEBI:85959"/>
    </reaction>
</comment>
<dbReference type="InterPro" id="IPR024366">
    <property type="entry name" value="FTO_C"/>
</dbReference>
<keyword evidence="7" id="KW-0963">Cytoplasm</keyword>
<evidence type="ECO:0000256" key="2">
    <source>
        <dbReference type="ARBA" id="ARBA00004324"/>
    </source>
</evidence>
<keyword evidence="10" id="KW-0560">Oxidoreductase</keyword>
<dbReference type="InterPro" id="IPR032868">
    <property type="entry name" value="FTO"/>
</dbReference>
<proteinExistence type="inferred from homology"/>
<protein>
    <recommendedName>
        <fullName evidence="6">Alpha-ketoglutarate-dependent dioxygenase FTO</fullName>
        <ecNumber evidence="5">1.14.11.53</ecNumber>
    </recommendedName>
    <alternativeName>
        <fullName evidence="13">U6 small nuclear RNA (2'-O-methyladenosine-N(6)-)-demethylase FTO</fullName>
    </alternativeName>
    <alternativeName>
        <fullName evidence="14">U6 small nuclear RNA N(6)-methyladenosine-demethylase FTO</fullName>
    </alternativeName>
    <alternativeName>
        <fullName evidence="16">mRNA (2'-O-methyladenosine-N(6)-)-demethylase FTO</fullName>
    </alternativeName>
    <alternativeName>
        <fullName evidence="17">mRNA N(6)-methyladenosine demethylase FTO</fullName>
    </alternativeName>
    <alternativeName>
        <fullName evidence="15">tRNA N1-methyl adenine demethylase FTO</fullName>
    </alternativeName>
</protein>
<dbReference type="InterPro" id="IPR037151">
    <property type="entry name" value="AlkB-like_sf"/>
</dbReference>
<comment type="catalytic activity">
    <reaction evidence="19">
        <text>an N(1)-methyladenosine in tRNA + 2-oxoglutarate + O2 = an adenosine in tRNA + formaldehyde + succinate + CO2</text>
        <dbReference type="Rhea" id="RHEA:54576"/>
        <dbReference type="Rhea" id="RHEA-COMP:10242"/>
        <dbReference type="Rhea" id="RHEA-COMP:12312"/>
        <dbReference type="ChEBI" id="CHEBI:15379"/>
        <dbReference type="ChEBI" id="CHEBI:16526"/>
        <dbReference type="ChEBI" id="CHEBI:16810"/>
        <dbReference type="ChEBI" id="CHEBI:16842"/>
        <dbReference type="ChEBI" id="CHEBI:30031"/>
        <dbReference type="ChEBI" id="CHEBI:74411"/>
        <dbReference type="ChEBI" id="CHEBI:74491"/>
    </reaction>
</comment>
<feature type="domain" description="Alpha-ketoglutarate-dependent dioxygenase FTO catalytic" evidence="24">
    <location>
        <begin position="24"/>
        <end position="149"/>
    </location>
</feature>
<name>A0A8T2IXP1_9PIPI</name>
<dbReference type="GO" id="GO:0006307">
    <property type="term" value="P:DNA alkylation repair"/>
    <property type="evidence" value="ECO:0007669"/>
    <property type="project" value="InterPro"/>
</dbReference>
<evidence type="ECO:0000256" key="8">
    <source>
        <dbReference type="ARBA" id="ARBA00022723"/>
    </source>
</evidence>
<comment type="catalytic activity">
    <reaction evidence="20">
        <text>an N(6)-methyladenosine in mRNA + 2-oxoglutarate + O2 = an adenosine in mRNA + formaldehyde + succinate + CO2</text>
        <dbReference type="Rhea" id="RHEA:49520"/>
        <dbReference type="Rhea" id="RHEA-COMP:12414"/>
        <dbReference type="Rhea" id="RHEA-COMP:12417"/>
        <dbReference type="ChEBI" id="CHEBI:15379"/>
        <dbReference type="ChEBI" id="CHEBI:16526"/>
        <dbReference type="ChEBI" id="CHEBI:16810"/>
        <dbReference type="ChEBI" id="CHEBI:16842"/>
        <dbReference type="ChEBI" id="CHEBI:30031"/>
        <dbReference type="ChEBI" id="CHEBI:74411"/>
        <dbReference type="ChEBI" id="CHEBI:74449"/>
        <dbReference type="EC" id="1.14.11.53"/>
    </reaction>
</comment>
<evidence type="ECO:0000256" key="1">
    <source>
        <dbReference type="ARBA" id="ARBA00001954"/>
    </source>
</evidence>
<feature type="non-terminal residue" evidence="25">
    <location>
        <position position="1"/>
    </location>
</feature>
<gene>
    <name evidence="25" type="ORF">GDO86_008465</name>
</gene>
<dbReference type="GO" id="GO:0042245">
    <property type="term" value="P:RNA repair"/>
    <property type="evidence" value="ECO:0007669"/>
    <property type="project" value="InterPro"/>
</dbReference>
<dbReference type="InterPro" id="IPR038413">
    <property type="entry name" value="FTO_C_sf"/>
</dbReference>
<comment type="subcellular location">
    <subcellularLocation>
        <location evidence="3">Cytoplasm</location>
    </subcellularLocation>
    <subcellularLocation>
        <location evidence="2">Nucleus speckle</location>
    </subcellularLocation>
</comment>
<evidence type="ECO:0000313" key="25">
    <source>
        <dbReference type="EMBL" id="KAG8437769.1"/>
    </source>
</evidence>
<dbReference type="EC" id="1.14.11.53" evidence="5"/>
<keyword evidence="8" id="KW-0479">Metal-binding</keyword>
<evidence type="ECO:0000256" key="9">
    <source>
        <dbReference type="ARBA" id="ARBA00022964"/>
    </source>
</evidence>
<keyword evidence="9" id="KW-0223">Dioxygenase</keyword>
<evidence type="ECO:0000256" key="17">
    <source>
        <dbReference type="ARBA" id="ARBA00032950"/>
    </source>
</evidence>
<keyword evidence="26" id="KW-1185">Reference proteome</keyword>
<evidence type="ECO:0000256" key="13">
    <source>
        <dbReference type="ARBA" id="ARBA00030404"/>
    </source>
</evidence>
<dbReference type="GO" id="GO:1990931">
    <property type="term" value="F:mRNA N6-methyladenosine dioxygenase activity"/>
    <property type="evidence" value="ECO:0007669"/>
    <property type="project" value="UniProtKB-EC"/>
</dbReference>
<accession>A0A8T2IXP1</accession>
<dbReference type="Proteomes" id="UP000812440">
    <property type="component" value="Chromosome 4"/>
</dbReference>
<evidence type="ECO:0000256" key="22">
    <source>
        <dbReference type="ARBA" id="ARBA00049056"/>
    </source>
</evidence>
<evidence type="ECO:0000259" key="24">
    <source>
        <dbReference type="SMART" id="SM01223"/>
    </source>
</evidence>
<comment type="subunit">
    <text evidence="18">Monomer. May also exist as homodimer.</text>
</comment>
<evidence type="ECO:0000256" key="18">
    <source>
        <dbReference type="ARBA" id="ARBA00046452"/>
    </source>
</evidence>
<evidence type="ECO:0000256" key="23">
    <source>
        <dbReference type="ARBA" id="ARBA00049565"/>
    </source>
</evidence>
<dbReference type="EMBL" id="JAACNH010000007">
    <property type="protein sequence ID" value="KAG8437769.1"/>
    <property type="molecule type" value="Genomic_DNA"/>
</dbReference>
<evidence type="ECO:0000256" key="10">
    <source>
        <dbReference type="ARBA" id="ARBA00023002"/>
    </source>
</evidence>
<comment type="caution">
    <text evidence="25">The sequence shown here is derived from an EMBL/GenBank/DDBJ whole genome shotgun (WGS) entry which is preliminary data.</text>
</comment>
<dbReference type="PANTHER" id="PTHR31291">
    <property type="entry name" value="ALPHA-KETOGLUTARATE-DEPENDENT DIOXYGENASE FTO"/>
    <property type="match status" value="1"/>
</dbReference>
<keyword evidence="12" id="KW-0539">Nucleus</keyword>
<dbReference type="AlphaFoldDB" id="A0A8T2IXP1"/>
<sequence>MQKRGAPGDEDKDAKKRKLLEEIGNGHLQYFSSKDESFYELNAKHIPENVHQSAQKAFLSLFHHGCLFRDLVRLKGYKMESKPSALKDEKKDICCMDLYNVQLINYMDPQDMDYLKEEPYFDDFNQTHQHCVLAGFQPRFSSTHRVAECSRGTLKYIKSRCHTALENLCMNTDTEEASLNTLQRSVLYQTEEIHNEVEFEWLRQFWFQGKRYNKCTNFWMAAMTDLEDLWKQMEMMTSLVLKAIEKRSHAPEATCRILKTILPLLLVRQNLREEWRQ</sequence>